<comment type="subcellular location">
    <subcellularLocation>
        <location evidence="1">Cell membrane</location>
        <topology evidence="1">Peripheral membrane protein</topology>
    </subcellularLocation>
</comment>
<dbReference type="InterPro" id="IPR050763">
    <property type="entry name" value="ABC_transporter_ATP-binding"/>
</dbReference>
<dbReference type="InterPro" id="IPR003593">
    <property type="entry name" value="AAA+_ATPase"/>
</dbReference>
<evidence type="ECO:0000256" key="1">
    <source>
        <dbReference type="ARBA" id="ARBA00004202"/>
    </source>
</evidence>
<name>A0A1H0T586_9MICO</name>
<sequence>MSDAPIQVTGLRKTYGERAAVDGIDLRIERGEVFALLGPNGAGKTTTVEILEGFRKRDGGTVSVLGEDPQTAGLAWRNRLGIVLQSSTGLELITPREALASTAKVYRDARPVDEVLAAVGLTDKAGDRIGKLSGGQRRRLDVGLGIIGSPDLLFLDEPTTGFDPQARRDFWELIGSLADGGTTILLTTHYLDEAEHLADRVGVIAAGRMLALDTPANLGGRSSSQATVTWEDAAGTRHTEQTSTPTDLVARLGRELGGEVPKLTVTRPSLEDTYLSLIAPHLAATGGEPELEVVA</sequence>
<evidence type="ECO:0000313" key="8">
    <source>
        <dbReference type="Proteomes" id="UP000199077"/>
    </source>
</evidence>
<keyword evidence="5" id="KW-0046">Antibiotic resistance</keyword>
<dbReference type="InterPro" id="IPR027417">
    <property type="entry name" value="P-loop_NTPase"/>
</dbReference>
<dbReference type="Pfam" id="PF00005">
    <property type="entry name" value="ABC_tran"/>
    <property type="match status" value="1"/>
</dbReference>
<dbReference type="InterPro" id="IPR003439">
    <property type="entry name" value="ABC_transporter-like_ATP-bd"/>
</dbReference>
<dbReference type="SUPFAM" id="SSF52540">
    <property type="entry name" value="P-loop containing nucleoside triphosphate hydrolases"/>
    <property type="match status" value="1"/>
</dbReference>
<reference evidence="8" key="1">
    <citation type="submission" date="2016-10" db="EMBL/GenBank/DDBJ databases">
        <authorList>
            <person name="Varghese N."/>
            <person name="Submissions S."/>
        </authorList>
    </citation>
    <scope>NUCLEOTIDE SEQUENCE [LARGE SCALE GENOMIC DNA]</scope>
    <source>
        <strain evidence="8">DSM 22329</strain>
    </source>
</reference>
<accession>A0A1H0T586</accession>
<evidence type="ECO:0000259" key="6">
    <source>
        <dbReference type="PROSITE" id="PS50893"/>
    </source>
</evidence>
<dbReference type="InterPro" id="IPR017871">
    <property type="entry name" value="ABC_transporter-like_CS"/>
</dbReference>
<dbReference type="EMBL" id="LT629711">
    <property type="protein sequence ID" value="SDP49129.1"/>
    <property type="molecule type" value="Genomic_DNA"/>
</dbReference>
<dbReference type="GO" id="GO:0005886">
    <property type="term" value="C:plasma membrane"/>
    <property type="evidence" value="ECO:0007669"/>
    <property type="project" value="UniProtKB-SubCell"/>
</dbReference>
<dbReference type="GO" id="GO:0016887">
    <property type="term" value="F:ATP hydrolysis activity"/>
    <property type="evidence" value="ECO:0007669"/>
    <property type="project" value="InterPro"/>
</dbReference>
<organism evidence="7 8">
    <name type="scientific">Pedococcus dokdonensis</name>
    <dbReference type="NCBI Taxonomy" id="443156"/>
    <lineage>
        <taxon>Bacteria</taxon>
        <taxon>Bacillati</taxon>
        <taxon>Actinomycetota</taxon>
        <taxon>Actinomycetes</taxon>
        <taxon>Micrococcales</taxon>
        <taxon>Intrasporangiaceae</taxon>
        <taxon>Pedococcus</taxon>
    </lineage>
</organism>
<dbReference type="PROSITE" id="PS00211">
    <property type="entry name" value="ABC_TRANSPORTER_1"/>
    <property type="match status" value="1"/>
</dbReference>
<dbReference type="Proteomes" id="UP000199077">
    <property type="component" value="Chromosome I"/>
</dbReference>
<dbReference type="GO" id="GO:0046677">
    <property type="term" value="P:response to antibiotic"/>
    <property type="evidence" value="ECO:0007669"/>
    <property type="project" value="UniProtKB-KW"/>
</dbReference>
<evidence type="ECO:0000256" key="4">
    <source>
        <dbReference type="ARBA" id="ARBA00022840"/>
    </source>
</evidence>
<dbReference type="AlphaFoldDB" id="A0A1H0T586"/>
<evidence type="ECO:0000256" key="2">
    <source>
        <dbReference type="ARBA" id="ARBA00022448"/>
    </source>
</evidence>
<dbReference type="SMART" id="SM00382">
    <property type="entry name" value="AAA"/>
    <property type="match status" value="1"/>
</dbReference>
<keyword evidence="3" id="KW-0547">Nucleotide-binding</keyword>
<dbReference type="PANTHER" id="PTHR42711:SF17">
    <property type="entry name" value="ABC TRANSPORTER ATP-BINDING PROTEIN"/>
    <property type="match status" value="1"/>
</dbReference>
<proteinExistence type="predicted"/>
<dbReference type="STRING" id="443156.SAMN04489867_2644"/>
<evidence type="ECO:0000313" key="7">
    <source>
        <dbReference type="EMBL" id="SDP49129.1"/>
    </source>
</evidence>
<feature type="domain" description="ABC transporter" evidence="6">
    <location>
        <begin position="6"/>
        <end position="231"/>
    </location>
</feature>
<dbReference type="Gene3D" id="3.40.50.300">
    <property type="entry name" value="P-loop containing nucleotide triphosphate hydrolases"/>
    <property type="match status" value="1"/>
</dbReference>
<dbReference type="GO" id="GO:0005524">
    <property type="term" value="F:ATP binding"/>
    <property type="evidence" value="ECO:0007669"/>
    <property type="project" value="UniProtKB-KW"/>
</dbReference>
<dbReference type="OrthoDB" id="9804819at2"/>
<dbReference type="RefSeq" id="WP_091786278.1">
    <property type="nucleotide sequence ID" value="NZ_LT629711.1"/>
</dbReference>
<dbReference type="PROSITE" id="PS50893">
    <property type="entry name" value="ABC_TRANSPORTER_2"/>
    <property type="match status" value="1"/>
</dbReference>
<keyword evidence="8" id="KW-1185">Reference proteome</keyword>
<evidence type="ECO:0000256" key="3">
    <source>
        <dbReference type="ARBA" id="ARBA00022741"/>
    </source>
</evidence>
<protein>
    <submittedName>
        <fullName evidence="7">ABC-2 type transport system ATP-binding protein</fullName>
    </submittedName>
</protein>
<dbReference type="PANTHER" id="PTHR42711">
    <property type="entry name" value="ABC TRANSPORTER ATP-BINDING PROTEIN"/>
    <property type="match status" value="1"/>
</dbReference>
<keyword evidence="4 7" id="KW-0067">ATP-binding</keyword>
<evidence type="ECO:0000256" key="5">
    <source>
        <dbReference type="ARBA" id="ARBA00023251"/>
    </source>
</evidence>
<keyword evidence="2" id="KW-0813">Transport</keyword>
<dbReference type="CDD" id="cd03230">
    <property type="entry name" value="ABC_DR_subfamily_A"/>
    <property type="match status" value="1"/>
</dbReference>
<gene>
    <name evidence="7" type="ORF">SAMN04489867_2644</name>
</gene>